<keyword evidence="1" id="KW-0963">Cytoplasm</keyword>
<evidence type="ECO:0000256" key="2">
    <source>
        <dbReference type="ARBA" id="ARBA00022540"/>
    </source>
</evidence>
<name>A0A1Y2ERP6_9FUNG</name>
<dbReference type="GO" id="GO:0016282">
    <property type="term" value="C:eukaryotic 43S preinitiation complex"/>
    <property type="evidence" value="ECO:0007669"/>
    <property type="project" value="EnsemblFungi"/>
</dbReference>
<comment type="caution">
    <text evidence="5">The sequence shown here is derived from an EMBL/GenBank/DDBJ whole genome shotgun (WGS) entry which is preliminary data.</text>
</comment>
<dbReference type="Proteomes" id="UP000193920">
    <property type="component" value="Unassembled WGS sequence"/>
</dbReference>
<dbReference type="GO" id="GO:0071540">
    <property type="term" value="C:eukaryotic translation initiation factor 3 complex, eIF3e"/>
    <property type="evidence" value="ECO:0007669"/>
    <property type="project" value="EnsemblFungi"/>
</dbReference>
<dbReference type="AlphaFoldDB" id="A0A1Y2ERP6"/>
<dbReference type="PANTHER" id="PTHR12399">
    <property type="entry name" value="EUKARYOTIC TRANSLATION INITIATION FACTOR 3 SUBUNIT 7"/>
    <property type="match status" value="1"/>
</dbReference>
<keyword evidence="3" id="KW-0694">RNA-binding</keyword>
<proteinExistence type="predicted"/>
<evidence type="ECO:0000256" key="4">
    <source>
        <dbReference type="ARBA" id="ARBA00022917"/>
    </source>
</evidence>
<dbReference type="GO" id="GO:0005829">
    <property type="term" value="C:cytosol"/>
    <property type="evidence" value="ECO:0007669"/>
    <property type="project" value="EnsemblFungi"/>
</dbReference>
<dbReference type="Pfam" id="PF05091">
    <property type="entry name" value="eIF-3_zeta"/>
    <property type="match status" value="1"/>
</dbReference>
<organism evidence="5 6">
    <name type="scientific">Neocallimastix californiae</name>
    <dbReference type="NCBI Taxonomy" id="1754190"/>
    <lineage>
        <taxon>Eukaryota</taxon>
        <taxon>Fungi</taxon>
        <taxon>Fungi incertae sedis</taxon>
        <taxon>Chytridiomycota</taxon>
        <taxon>Chytridiomycota incertae sedis</taxon>
        <taxon>Neocallimastigomycetes</taxon>
        <taxon>Neocallimastigales</taxon>
        <taxon>Neocallimastigaceae</taxon>
        <taxon>Neocallimastix</taxon>
    </lineage>
</organism>
<keyword evidence="4" id="KW-0648">Protein biosynthesis</keyword>
<dbReference type="STRING" id="1754190.A0A1Y2ERP6"/>
<keyword evidence="6" id="KW-1185">Reference proteome</keyword>
<protein>
    <submittedName>
        <fullName evidence="5">Translation initiation factor eIF-3, subunit D</fullName>
    </submittedName>
</protein>
<evidence type="ECO:0000256" key="3">
    <source>
        <dbReference type="ARBA" id="ARBA00022884"/>
    </source>
</evidence>
<dbReference type="GO" id="GO:0071541">
    <property type="term" value="C:eukaryotic translation initiation factor 3 complex, eIF3m"/>
    <property type="evidence" value="ECO:0007669"/>
    <property type="project" value="EnsemblFungi"/>
</dbReference>
<dbReference type="InterPro" id="IPR007783">
    <property type="entry name" value="eIF3d"/>
</dbReference>
<gene>
    <name evidence="5" type="ORF">LY90DRAFT_378672</name>
</gene>
<evidence type="ECO:0000313" key="6">
    <source>
        <dbReference type="Proteomes" id="UP000193920"/>
    </source>
</evidence>
<accession>A0A1Y2ERP6</accession>
<dbReference type="EMBL" id="MCOG01000033">
    <property type="protein sequence ID" value="ORY73515.1"/>
    <property type="molecule type" value="Genomic_DNA"/>
</dbReference>
<dbReference type="PANTHER" id="PTHR12399:SF0">
    <property type="entry name" value="EUKARYOTIC TRANSLATION INITIATION FACTOR 3 SUBUNIT D"/>
    <property type="match status" value="1"/>
</dbReference>
<dbReference type="PIRSF" id="PIRSF016281">
    <property type="entry name" value="EIF-3_zeta"/>
    <property type="match status" value="1"/>
</dbReference>
<reference evidence="5 6" key="1">
    <citation type="submission" date="2016-08" db="EMBL/GenBank/DDBJ databases">
        <title>A Parts List for Fungal Cellulosomes Revealed by Comparative Genomics.</title>
        <authorList>
            <consortium name="DOE Joint Genome Institute"/>
            <person name="Haitjema C.H."/>
            <person name="Gilmore S.P."/>
            <person name="Henske J.K."/>
            <person name="Solomon K.V."/>
            <person name="De Groot R."/>
            <person name="Kuo A."/>
            <person name="Mondo S.J."/>
            <person name="Salamov A.A."/>
            <person name="Labutti K."/>
            <person name="Zhao Z."/>
            <person name="Chiniquy J."/>
            <person name="Barry K."/>
            <person name="Brewer H.M."/>
            <person name="Purvine S.O."/>
            <person name="Wright A.T."/>
            <person name="Boxma B."/>
            <person name="Van Alen T."/>
            <person name="Hackstein J.H."/>
            <person name="Baker S.E."/>
            <person name="Grigoriev I.V."/>
            <person name="O'Malley M.A."/>
        </authorList>
    </citation>
    <scope>NUCLEOTIDE SEQUENCE [LARGE SCALE GENOMIC DNA]</scope>
    <source>
        <strain evidence="5 6">G1</strain>
    </source>
</reference>
<evidence type="ECO:0000313" key="5">
    <source>
        <dbReference type="EMBL" id="ORY73515.1"/>
    </source>
</evidence>
<dbReference type="GO" id="GO:0003743">
    <property type="term" value="F:translation initiation factor activity"/>
    <property type="evidence" value="ECO:0007669"/>
    <property type="project" value="UniProtKB-KW"/>
</dbReference>
<evidence type="ECO:0000256" key="1">
    <source>
        <dbReference type="ARBA" id="ARBA00022490"/>
    </source>
</evidence>
<dbReference type="GO" id="GO:0003723">
    <property type="term" value="F:RNA binding"/>
    <property type="evidence" value="ECO:0007669"/>
    <property type="project" value="UniProtKB-KW"/>
</dbReference>
<sequence length="553" mass="62945">MTAEDQKPKFILPKISDNVNGWGPLENDIPDNLVDIPYAPFSKSERIGKIADWTTGQDYVNDKRKNYQRNDQIYGSGMANAFNYRFAAEEEASFSLVDRAASANKKSTSYRTAQKQNRQSSKLVRSFRAPYQQGYNRNKNGRRFNRQDVKILDDAVKIGDQWKVIEDIDMNKLAKSTFTVNDPSDISVYGTLNYYDQAVDRISAKSGVALKAAKRVIDNPSTADDEVIQSIAKSTTGRAVFATDSIISTLMCAPRSVYPWDIVITKCGDQIFFDKRDDSQAFDYFTVNENATDNSMDTSDIINAPSQLSEETTRNCKCFAEQSVDKETKYQFKESYPFNDEESNEAIGSVAYRYRKWALNSANEEPISLIVRTTLDAAFQQKSNLIANKVQTMEPVESTYPLDETLFLNVRTVDEFDLYRNTSWRKSLDNQKVGCITSEFRSNFNKLSKWAVESILSGADYIKFGFISRVNNKDNKRHEILGTHTFKPREFANHLQLTIENSWGILKEVVDKLMTLEDGKFVLVKDAIKNTFTLYSVPDNAFDESDNEDEDSS</sequence>
<keyword evidence="2 5" id="KW-0396">Initiation factor</keyword>
<dbReference type="OrthoDB" id="16538at2759"/>